<dbReference type="InterPro" id="IPR025495">
    <property type="entry name" value="DUF4386"/>
</dbReference>
<comment type="caution">
    <text evidence="2">The sequence shown here is derived from an EMBL/GenBank/DDBJ whole genome shotgun (WGS) entry which is preliminary data.</text>
</comment>
<keyword evidence="1" id="KW-0812">Transmembrane</keyword>
<evidence type="ECO:0000256" key="1">
    <source>
        <dbReference type="SAM" id="Phobius"/>
    </source>
</evidence>
<evidence type="ECO:0008006" key="3">
    <source>
        <dbReference type="Google" id="ProtNLM"/>
    </source>
</evidence>
<name>X1IGN5_9ZZZZ</name>
<feature type="transmembrane region" description="Helical" evidence="1">
    <location>
        <begin position="12"/>
        <end position="36"/>
    </location>
</feature>
<feature type="transmembrane region" description="Helical" evidence="1">
    <location>
        <begin position="84"/>
        <end position="104"/>
    </location>
</feature>
<evidence type="ECO:0000313" key="2">
    <source>
        <dbReference type="EMBL" id="GAH56723.1"/>
    </source>
</evidence>
<dbReference type="EMBL" id="BARU01018457">
    <property type="protein sequence ID" value="GAH56723.1"/>
    <property type="molecule type" value="Genomic_DNA"/>
</dbReference>
<gene>
    <name evidence="2" type="ORF">S03H2_30510</name>
</gene>
<keyword evidence="1" id="KW-1133">Transmembrane helix</keyword>
<dbReference type="Pfam" id="PF14329">
    <property type="entry name" value="DUF4386"/>
    <property type="match status" value="1"/>
</dbReference>
<protein>
    <recommendedName>
        <fullName evidence="3">DUF4386 domain-containing protein</fullName>
    </recommendedName>
</protein>
<feature type="transmembrane region" description="Helical" evidence="1">
    <location>
        <begin position="56"/>
        <end position="77"/>
    </location>
</feature>
<accession>X1IGN5</accession>
<organism evidence="2">
    <name type="scientific">marine sediment metagenome</name>
    <dbReference type="NCBI Taxonomy" id="412755"/>
    <lineage>
        <taxon>unclassified sequences</taxon>
        <taxon>metagenomes</taxon>
        <taxon>ecological metagenomes</taxon>
    </lineage>
</organism>
<sequence>MNSIKKTSRIAGLLYLGVIVFGIIGQLARSSLIVAGDAATTANNIMANEMQFRAANVSWLISEMFLLLLGLALYVVLKKVNQNLASLMLLFVVVGVAIESINTLNQFAALQLLSGADYLTVFSVDQLNAQVMSHLDSWEAGYRIAAILSFGPWLIPAGYLVYKSGYFPRILGVLVILAGFGLLIEGLQYFLLPDYEVISYPGSVVASIGEFAFCGWLLLKVLKYPK</sequence>
<keyword evidence="1" id="KW-0472">Membrane</keyword>
<feature type="transmembrane region" description="Helical" evidence="1">
    <location>
        <begin position="140"/>
        <end position="162"/>
    </location>
</feature>
<dbReference type="AlphaFoldDB" id="X1IGN5"/>
<reference evidence="2" key="1">
    <citation type="journal article" date="2014" name="Front. Microbiol.">
        <title>High frequency of phylogenetically diverse reductive dehalogenase-homologous genes in deep subseafloor sedimentary metagenomes.</title>
        <authorList>
            <person name="Kawai M."/>
            <person name="Futagami T."/>
            <person name="Toyoda A."/>
            <person name="Takaki Y."/>
            <person name="Nishi S."/>
            <person name="Hori S."/>
            <person name="Arai W."/>
            <person name="Tsubouchi T."/>
            <person name="Morono Y."/>
            <person name="Uchiyama I."/>
            <person name="Ito T."/>
            <person name="Fujiyama A."/>
            <person name="Inagaki F."/>
            <person name="Takami H."/>
        </authorList>
    </citation>
    <scope>NUCLEOTIDE SEQUENCE</scope>
    <source>
        <strain evidence="2">Expedition CK06-06</strain>
    </source>
</reference>
<feature type="transmembrane region" description="Helical" evidence="1">
    <location>
        <begin position="197"/>
        <end position="219"/>
    </location>
</feature>
<feature type="transmembrane region" description="Helical" evidence="1">
    <location>
        <begin position="169"/>
        <end position="191"/>
    </location>
</feature>
<proteinExistence type="predicted"/>